<reference evidence="3 4" key="1">
    <citation type="submission" date="2018-05" db="EMBL/GenBank/DDBJ databases">
        <title>Micromonospora from Atacama Desert.</title>
        <authorList>
            <person name="Carro L."/>
            <person name="Goodfellow M."/>
            <person name="Klenk H.-P."/>
        </authorList>
    </citation>
    <scope>NUCLEOTIDE SEQUENCE [LARGE SCALE GENOMIC DNA]</scope>
    <source>
        <strain evidence="3 4">LB32</strain>
    </source>
</reference>
<dbReference type="SUPFAM" id="SSF53474">
    <property type="entry name" value="alpha/beta-Hydrolases"/>
    <property type="match status" value="1"/>
</dbReference>
<protein>
    <recommendedName>
        <fullName evidence="2">DUF6603 domain-containing protein</fullName>
    </recommendedName>
</protein>
<proteinExistence type="predicted"/>
<dbReference type="Gene3D" id="3.40.50.1820">
    <property type="entry name" value="alpha/beta hydrolase"/>
    <property type="match status" value="1"/>
</dbReference>
<accession>A0A3N9WLA2</accession>
<sequence length="3070" mass="306575">MTGELGPVAEALGTAIGVLRPAASGLELDAGFFAAPGERIGRMLADPEQRAATVRAMALLVPPDDIDGVAHHRLVDTGGVTVSITTVDAGGSVVVGLALVLPAESGTLELAVPLVSGSGSRVTAVAGTDEHPVTVTLSSHAADGTGLAVRAGLAGPDLAADSTVTVVVSPAGADPVTLDPAAGTAPGDAIRALISPLAGPPLAGVLGLSGGVPPLPLAPSTDASSAWRGWLSDLLTGPEPPVLQWSADLLALLDGRPLPAGSPAPAPGEPLDLTLRRPGGSAPGFGLRIGVEDGPRATAAVRTWFDGPAGTLTAEAALAGIPLAGTAPATVGGSCSVTVTTPGRLWPPADGHDTELRVGTLVAGLAHGPAGVVPVLALGDVHLALPGSGAVDVDHLDLTSADLVESVAGALADVVAGGLGRSVPATALLRLLGLAPPPGVPPVDAGLLATQPGRALTDWYAALRESPTGWAPVAACGWALLGGAPPGDDLDAVVVSGAGTSADPWRVPLDHLPAGSFAEPMALCVWDGGVAGGPPRLCAGLRVAATVTVAPGAPAVEADLLVELLGVDVAPAGAAAPRLLSSVHATVRTAPGALSPVGDTVLTLGPLEVAVSWTAGSPLTVRSTVGGVTAGDARLDAIEFPGPVPSSGEPDLGLADGNAAVLWTVARTLVGAAASAIGGAGRLATVLAGARDGPPPVDLPDPDDVRSGVGDPAGLVGGWLTGIAVDESGVSAAGRPHLLGLLAWLRALLTRRLTGAPGRSVDPAADDTGGSGTADTPWCTPLHEADQPAVELLTWISGDGPPTTWGPLASAVLFPVESRTYEAAGAVETGDEPVEAEELWAYGSGDTVPDGPDIVTAVQALSAAGGIDPRRLAGLSGGSIDRLASVLSDADGVLHAGAAAPPPGWATATPVPASHWDLVAHPDAAAVAAAHLRSAVEGADPAGWTLIAVDAGLTDPGDWNPLAEALGLGPPLPVTLRVPGVEPALVDLGGLTPSPAYVIDLGDAATATSSELAGRLAHAVDGIRAARGVDRVILAAHSWAGLVACDWVRAAPAGVLGLVTLGTPFSDPTVDDDAGGAPGPAGVLVDPDLAGTVHAVRALFADPSVLGPHGYVLRRLAGTVTGWRTGAPGEPPVPREPLTPMLARAGEDRATPPEVPALAVRGALPGDLRRDLGRALWRLGPAGSAPGPIRQGVRVGLDLGPAAADEASVALTVRLDTTSDGAAVEVGAELGSPAGWLVGGPLGGPERVRWAEFVARRDGTGTRLDLLMYDTAQAGVTAPVVGLADPTGPALAAAVLTELGVQAERGGRAGVLVELLTALDLVAGAGADLALLPDGIAMLQDDRAFGGVLAAVLDRPGGAAGLRRDTGSPDGRGPWRYHHPALPVELVVTPADVTVTTTGAGLPAGQDGLLTGTARVTLPEEPTGRIGWELTAGDTVLTKEADGGAVRLRGPGLEPAATLLPPDPDLLDRLAGPAARTFAAAALGAGLGLARGGGPMPWLGGFLRDPGAELSRRLGGDGAGPPDAGMVGALLTELGALVGGGGPLTLPGGLALYARAGPGGTLRIGLAGDGPLELAGQGAAATTLDADLWLDVDATRTATPGGTLRLHLPLPDGPWEAVDVILGAGPDGATLAVTPGALGATIGLLPAVSGLDALLGGGARLLLAAVLDELADRLPDSPARTAALGVAAAFGLYDPVTGRFDSARLAGLGTDLTGAPPDLPTARRRADALAAVARLLAPAATASSVDGVAQLTATLGGGGRLTIGTGLATGPATVRAELAGAVAGAASLDLDVSAAGSSLSLAGALDLGRGMVLRPLLTAESLPSQQAGTVTVDLLADATVVLPLAPHPVPPTAAQQRRLATHLAVPLAVRALLDTAHLEDPLWSGGPNAGDLLVAAGLARRRGGILTVAATPDLATVLGGPLRLVAGASVPIVEGLELALTRDGTRYGPSLRGTLALNAGGPPVTLHLGMPAEVPTDWDGADAGVAVLLVDVPTGGIPALAPLLRLAGTGFAVTGEHGALVDTPLVTIRTAGLFGLVDVDLDGRVRPAGPVHGALQLLALGLPLLPSEGGDNPVAASLLAATGGDPTPASPPVDLTLASGDDGWTVRFAGEPALRLPVQQGFGPLYLDEVALSYESAAHRIGVGVSGDVSVGPLIIGLDDLTVRVPLATAGDPASWLVDLAGLAVALASDVIEVSGGLKKLPLPGGDVEYLGALSVTLAGRNLTAVGSYSQPHDELGEYTSLFVFLNVPIPLGGPPFFFVLGLAAGVGYNRRLLVPDDPAEVPAFPLVAAVSGDLGLGDDPVAGLRAIGADLSPARGAYWGAAGVRFTTFGLIQGTALAYVSLDTGVEIGLLGLLQLALPSDGAGTVLSVELGLAASYSTIDRIISVRAGLTAGSWLFSKDCRLTGGFAFMAWLATPEVLLSIGGYHPRFTVPDHYPEVDPVGFEWTPGSGVSVKGETYFALTHSAAMLGGSLEASYDRGTVRAWFETSVDVMVTWDPFTYRADLHIGVGASLTIQACVFVCVRVRMSVDVGADLHIAGPPLRAVAGVDLGVTSITVAFGDEVPQPWLSWAEVSRTYLGGGRDDQPATVTSVTAGRLESTVATAPDGSEAEPWVVGTTFTLVVDSAMPCTGLKIEDSAAGEHRPAGVVTPSDLDVVPAGPDLETVTAVLSVAISKRIVGDWEPATTDVVDSLEVTGQQGHFPAALWEQGRADEPAAAMLAAIGGSQLVAGLTVTERTGAFGDHATVPLSTLVEEQPTLPLPLGPAGGPTWPGQIEPPVPKPVPGRRRTTQPRLLGVGRRRAAGTPWSGRGALRDDQRRDGDTSAVRLDPGAAAVWDVRDLRFADLALDREGGGLRLIALTAGGRPLVDRVVPAGADLAALLPPRTARVALLPAGEADPEQDRAAGWRLRDELIRVGPGTFLAGDAVVLTATPVPPAGRYPGAVATVPAVSVLAGQPATTTVVHGPGNVLVVKCSAGADPVIDVRGGEAGRLRRVPAADGALLVVPIRRAAGPLRVRVSGTGTAAVLIVDGGAPAWVDRLTDRPGLPRPGGTGGSAVRVNLRSRIPGGRPT</sequence>
<feature type="compositionally biased region" description="Basic and acidic residues" evidence="1">
    <location>
        <begin position="2811"/>
        <end position="2821"/>
    </location>
</feature>
<dbReference type="InterPro" id="IPR046538">
    <property type="entry name" value="DUF6603"/>
</dbReference>
<organism evidence="3 4">
    <name type="scientific">Micromonospora arida</name>
    <dbReference type="NCBI Taxonomy" id="2203715"/>
    <lineage>
        <taxon>Bacteria</taxon>
        <taxon>Bacillati</taxon>
        <taxon>Actinomycetota</taxon>
        <taxon>Actinomycetes</taxon>
        <taxon>Micromonosporales</taxon>
        <taxon>Micromonosporaceae</taxon>
        <taxon>Micromonospora</taxon>
    </lineage>
</organism>
<name>A0A3N9WLA2_9ACTN</name>
<evidence type="ECO:0000313" key="3">
    <source>
        <dbReference type="EMBL" id="RQX01624.1"/>
    </source>
</evidence>
<feature type="region of interest" description="Disordered" evidence="1">
    <location>
        <begin position="756"/>
        <end position="775"/>
    </location>
</feature>
<feature type="region of interest" description="Disordered" evidence="1">
    <location>
        <begin position="2799"/>
        <end position="2823"/>
    </location>
</feature>
<dbReference type="InterPro" id="IPR029058">
    <property type="entry name" value="AB_hydrolase_fold"/>
</dbReference>
<evidence type="ECO:0000313" key="4">
    <source>
        <dbReference type="Proteomes" id="UP000266889"/>
    </source>
</evidence>
<feature type="domain" description="DUF6603" evidence="2">
    <location>
        <begin position="2118"/>
        <end position="2614"/>
    </location>
</feature>
<comment type="caution">
    <text evidence="3">The sequence shown here is derived from an EMBL/GenBank/DDBJ whole genome shotgun (WGS) entry which is preliminary data.</text>
</comment>
<dbReference type="Proteomes" id="UP000266889">
    <property type="component" value="Unassembled WGS sequence"/>
</dbReference>
<dbReference type="EMBL" id="QGSY01000330">
    <property type="protein sequence ID" value="RQX01624.1"/>
    <property type="molecule type" value="Genomic_DNA"/>
</dbReference>
<dbReference type="Pfam" id="PF20248">
    <property type="entry name" value="DUF6603"/>
    <property type="match status" value="1"/>
</dbReference>
<gene>
    <name evidence="3" type="ORF">DLJ58_32380</name>
</gene>
<feature type="region of interest" description="Disordered" evidence="1">
    <location>
        <begin position="3041"/>
        <end position="3070"/>
    </location>
</feature>
<keyword evidence="4" id="KW-1185">Reference proteome</keyword>
<evidence type="ECO:0000256" key="1">
    <source>
        <dbReference type="SAM" id="MobiDB-lite"/>
    </source>
</evidence>
<evidence type="ECO:0000259" key="2">
    <source>
        <dbReference type="Pfam" id="PF20248"/>
    </source>
</evidence>